<comment type="caution">
    <text evidence="1">The sequence shown here is derived from an EMBL/GenBank/DDBJ whole genome shotgun (WGS) entry which is preliminary data.</text>
</comment>
<protein>
    <submittedName>
        <fullName evidence="1">Uncharacterized protein</fullName>
    </submittedName>
</protein>
<evidence type="ECO:0000313" key="1">
    <source>
        <dbReference type="EMBL" id="KAK6777311.1"/>
    </source>
</evidence>
<dbReference type="InterPro" id="IPR009902">
    <property type="entry name" value="DUF1442"/>
</dbReference>
<reference evidence="1 2" key="1">
    <citation type="submission" date="2024-02" db="EMBL/GenBank/DDBJ databases">
        <title>de novo genome assembly of Solanum bulbocastanum strain 11H21.</title>
        <authorList>
            <person name="Hosaka A.J."/>
        </authorList>
    </citation>
    <scope>NUCLEOTIDE SEQUENCE [LARGE SCALE GENOMIC DNA]</scope>
    <source>
        <tissue evidence="1">Young leaves</tissue>
    </source>
</reference>
<dbReference type="AlphaFoldDB" id="A0AAN8Y369"/>
<dbReference type="Pfam" id="PF07279">
    <property type="entry name" value="DUF1442"/>
    <property type="match status" value="1"/>
</dbReference>
<evidence type="ECO:0000313" key="2">
    <source>
        <dbReference type="Proteomes" id="UP001371456"/>
    </source>
</evidence>
<dbReference type="PANTHER" id="PTHR33593:SF1">
    <property type="entry name" value="DUF1442 FAMILY PROTEIN"/>
    <property type="match status" value="1"/>
</dbReference>
<dbReference type="PANTHER" id="PTHR33593">
    <property type="entry name" value="DUF1442 FAMILY PROTEIN"/>
    <property type="match status" value="1"/>
</dbReference>
<organism evidence="1 2">
    <name type="scientific">Solanum bulbocastanum</name>
    <name type="common">Wild potato</name>
    <dbReference type="NCBI Taxonomy" id="147425"/>
    <lineage>
        <taxon>Eukaryota</taxon>
        <taxon>Viridiplantae</taxon>
        <taxon>Streptophyta</taxon>
        <taxon>Embryophyta</taxon>
        <taxon>Tracheophyta</taxon>
        <taxon>Spermatophyta</taxon>
        <taxon>Magnoliopsida</taxon>
        <taxon>eudicotyledons</taxon>
        <taxon>Gunneridae</taxon>
        <taxon>Pentapetalae</taxon>
        <taxon>asterids</taxon>
        <taxon>lamiids</taxon>
        <taxon>Solanales</taxon>
        <taxon>Solanaceae</taxon>
        <taxon>Solanoideae</taxon>
        <taxon>Solaneae</taxon>
        <taxon>Solanum</taxon>
    </lineage>
</organism>
<dbReference type="Proteomes" id="UP001371456">
    <property type="component" value="Unassembled WGS sequence"/>
</dbReference>
<name>A0AAN8Y369_SOLBU</name>
<proteinExistence type="predicted"/>
<accession>A0AAN8Y369</accession>
<gene>
    <name evidence="1" type="ORF">RDI58_024028</name>
</gene>
<dbReference type="EMBL" id="JBANQN010000010">
    <property type="protein sequence ID" value="KAK6777311.1"/>
    <property type="molecule type" value="Genomic_DNA"/>
</dbReference>
<keyword evidence="2" id="KW-1185">Reference proteome</keyword>
<sequence length="83" mass="8759">MEWSSKCAANAYLDTLKLCSKQNENCSSSGTQEPDGKEFISALAAGMSAKLMVEVASKISPSTVALAAAARQTGESDRRKMAK</sequence>